<comment type="caution">
    <text evidence="1">The sequence shown here is derived from an EMBL/GenBank/DDBJ whole genome shotgun (WGS) entry which is preliminary data.</text>
</comment>
<organism evidence="1 2">
    <name type="scientific">Phocaeicola plebeius (strain DSM 17135 / JCM 12973 / CCUG 54634 / M2)</name>
    <name type="common">Bacteroides plebeius</name>
    <dbReference type="NCBI Taxonomy" id="484018"/>
    <lineage>
        <taxon>Bacteria</taxon>
        <taxon>Pseudomonadati</taxon>
        <taxon>Bacteroidota</taxon>
        <taxon>Bacteroidia</taxon>
        <taxon>Bacteroidales</taxon>
        <taxon>Bacteroidaceae</taxon>
        <taxon>Phocaeicola</taxon>
    </lineage>
</organism>
<dbReference type="Proteomes" id="UP000003452">
    <property type="component" value="Unassembled WGS sequence"/>
</dbReference>
<name>B5D2L5_PHOPM</name>
<proteinExistence type="predicted"/>
<reference evidence="1 2" key="1">
    <citation type="submission" date="2008-08" db="EMBL/GenBank/DDBJ databases">
        <title>Draft genome sequence of Bacteroides plebeius (DSM 17135).</title>
        <authorList>
            <person name="Sudarsanam P."/>
            <person name="Ley R."/>
            <person name="Guruge J."/>
            <person name="Turnbaugh P.J."/>
            <person name="Mahowald M."/>
            <person name="Liep D."/>
            <person name="Gordon J."/>
        </authorList>
    </citation>
    <scope>NUCLEOTIDE SEQUENCE [LARGE SCALE GENOMIC DNA]</scope>
    <source>
        <strain evidence="2">DSM 17135 / JCM 12973 / M2</strain>
    </source>
</reference>
<dbReference type="EMBL" id="ABQC02000024">
    <property type="protein sequence ID" value="EDY93815.1"/>
    <property type="molecule type" value="Genomic_DNA"/>
</dbReference>
<accession>B5D2L5</accession>
<gene>
    <name evidence="1" type="ORF">BACPLE_03255</name>
</gene>
<evidence type="ECO:0000313" key="1">
    <source>
        <dbReference type="EMBL" id="EDY93815.1"/>
    </source>
</evidence>
<reference evidence="1 2" key="2">
    <citation type="submission" date="2008-08" db="EMBL/GenBank/DDBJ databases">
        <authorList>
            <person name="Fulton L."/>
            <person name="Clifton S."/>
            <person name="Fulton B."/>
            <person name="Xu J."/>
            <person name="Minx P."/>
            <person name="Pepin K.H."/>
            <person name="Johnson M."/>
            <person name="Thiruvilangam P."/>
            <person name="Bhonagiri V."/>
            <person name="Nash W.E."/>
            <person name="Mardis E.R."/>
            <person name="Wilson R.K."/>
        </authorList>
    </citation>
    <scope>NUCLEOTIDE SEQUENCE [LARGE SCALE GENOMIC DNA]</scope>
    <source>
        <strain evidence="2">DSM 17135 / JCM 12973 / M2</strain>
    </source>
</reference>
<sequence>MRFKSGTKVEKILGITKKNKSNCVRCIGRNLLLVGGLDEG</sequence>
<evidence type="ECO:0000313" key="2">
    <source>
        <dbReference type="Proteomes" id="UP000003452"/>
    </source>
</evidence>
<protein>
    <submittedName>
        <fullName evidence="1">Uncharacterized protein</fullName>
    </submittedName>
</protein>
<dbReference type="AlphaFoldDB" id="B5D2L5"/>
<dbReference type="HOGENOM" id="CLU_3285147_0_0_10"/>